<feature type="compositionally biased region" description="Pro residues" evidence="2">
    <location>
        <begin position="582"/>
        <end position="592"/>
    </location>
</feature>
<dbReference type="InterPro" id="IPR035445">
    <property type="entry name" value="GYF-like_dom_sf"/>
</dbReference>
<accession>A0AAV5VFM1</accession>
<feature type="coiled-coil region" evidence="1">
    <location>
        <begin position="87"/>
        <end position="114"/>
    </location>
</feature>
<dbReference type="AlphaFoldDB" id="A0AAV5VFM1"/>
<dbReference type="EMBL" id="BTSY01000002">
    <property type="protein sequence ID" value="GMT16947.1"/>
    <property type="molecule type" value="Genomic_DNA"/>
</dbReference>
<dbReference type="SMART" id="SM00444">
    <property type="entry name" value="GYF"/>
    <property type="match status" value="1"/>
</dbReference>
<evidence type="ECO:0000313" key="4">
    <source>
        <dbReference type="EMBL" id="GMT16947.1"/>
    </source>
</evidence>
<dbReference type="InterPro" id="IPR003169">
    <property type="entry name" value="GYF"/>
</dbReference>
<dbReference type="PROSITE" id="PS50829">
    <property type="entry name" value="GYF"/>
    <property type="match status" value="1"/>
</dbReference>
<feature type="region of interest" description="Disordered" evidence="2">
    <location>
        <begin position="561"/>
        <end position="636"/>
    </location>
</feature>
<evidence type="ECO:0000256" key="1">
    <source>
        <dbReference type="SAM" id="Coils"/>
    </source>
</evidence>
<dbReference type="Pfam" id="PF02213">
    <property type="entry name" value="GYF"/>
    <property type="match status" value="1"/>
</dbReference>
<evidence type="ECO:0000259" key="3">
    <source>
        <dbReference type="PROSITE" id="PS50829"/>
    </source>
</evidence>
<protein>
    <recommendedName>
        <fullName evidence="3">GYF domain-containing protein</fullName>
    </recommendedName>
</protein>
<feature type="compositionally biased region" description="Low complexity" evidence="2">
    <location>
        <begin position="565"/>
        <end position="581"/>
    </location>
</feature>
<dbReference type="Gene3D" id="3.30.1490.40">
    <property type="match status" value="1"/>
</dbReference>
<evidence type="ECO:0000313" key="5">
    <source>
        <dbReference type="Proteomes" id="UP001432322"/>
    </source>
</evidence>
<feature type="region of interest" description="Disordered" evidence="2">
    <location>
        <begin position="659"/>
        <end position="697"/>
    </location>
</feature>
<keyword evidence="5" id="KW-1185">Reference proteome</keyword>
<dbReference type="SUPFAM" id="SSF55277">
    <property type="entry name" value="GYF domain"/>
    <property type="match status" value="1"/>
</dbReference>
<organism evidence="4 5">
    <name type="scientific">Pristionchus fissidentatus</name>
    <dbReference type="NCBI Taxonomy" id="1538716"/>
    <lineage>
        <taxon>Eukaryota</taxon>
        <taxon>Metazoa</taxon>
        <taxon>Ecdysozoa</taxon>
        <taxon>Nematoda</taxon>
        <taxon>Chromadorea</taxon>
        <taxon>Rhabditida</taxon>
        <taxon>Rhabditina</taxon>
        <taxon>Diplogasteromorpha</taxon>
        <taxon>Diplogasteroidea</taxon>
        <taxon>Neodiplogasteridae</taxon>
        <taxon>Pristionchus</taxon>
    </lineage>
</organism>
<keyword evidence="1" id="KW-0175">Coiled coil</keyword>
<comment type="caution">
    <text evidence="4">The sequence shown here is derived from an EMBL/GenBank/DDBJ whole genome shotgun (WGS) entry which is preliminary data.</text>
</comment>
<gene>
    <name evidence="4" type="ORF">PFISCL1PPCAC_8244</name>
</gene>
<name>A0AAV5VFM1_9BILA</name>
<sequence length="697" mass="80324">MEFFYRDENDTERGPYNERQMVDWFREGYFHEDTAIRFEINGKEYKTTIARMRKKNGYSTPFLFAKCDRVDLEREIHEELGEMSQSTKQLRKKVESLQASLAKTSLESKQLMERMQRHIDARVAAMERAAKEDSPAPSVSKPVPKPVASVAPTTSSKTPKELLPLVDVNPQLKDEPEVEDQKVSIRALRDFLDNINLESAQANLKFPINEKCRGCNQASAMNNLRAWLCHITSQKHIDAFRQKGGRVTKKCFDWYSKRLEPFVYPRRKKEKQEDTVEEGTVDLEKKKLECFGGVIMPPISIPLLHIDPSDTTRLELWKGKQEMSRLRSLVFDGKTDKYTAAKHLHLPPTHCDVCNERFDYAPKVVPHIFTNAHIEKYLYKRRGFSQHDFDFWTEFCKLFPEEGKDDREPQAVRAQLREERGRILDISGCKDSVHYTIFGKDDRRRHVVDFISKQVMEHKRPVIVYMVSETPGRDMLGYIQTHLPDIKVDFVKTLDECEGLEVMVTDLTLRLPSRPHAIAFPFPPLEPRKVAEYAQRMCAEGVEANLIVALGANESSELRKFSGRTTVPAGAPAATVSEPAPQQSPSPPPTVSPTPSLSYTIPSLLNTHVPRPLPPPARPTGYHPVYGEIPAQPTGEWRYNMSTGVLENDDMRRIERERAEQWEREQSARCVREQSARERREREEMEEKEKKSKCVLQ</sequence>
<proteinExistence type="predicted"/>
<dbReference type="Proteomes" id="UP001432322">
    <property type="component" value="Unassembled WGS sequence"/>
</dbReference>
<evidence type="ECO:0000256" key="2">
    <source>
        <dbReference type="SAM" id="MobiDB-lite"/>
    </source>
</evidence>
<feature type="domain" description="GYF" evidence="3">
    <location>
        <begin position="1"/>
        <end position="53"/>
    </location>
</feature>
<reference evidence="4" key="1">
    <citation type="submission" date="2023-10" db="EMBL/GenBank/DDBJ databases">
        <title>Genome assembly of Pristionchus species.</title>
        <authorList>
            <person name="Yoshida K."/>
            <person name="Sommer R.J."/>
        </authorList>
    </citation>
    <scope>NUCLEOTIDE SEQUENCE</scope>
    <source>
        <strain evidence="4">RS5133</strain>
    </source>
</reference>
<feature type="compositionally biased region" description="Low complexity" evidence="2">
    <location>
        <begin position="135"/>
        <end position="152"/>
    </location>
</feature>
<feature type="region of interest" description="Disordered" evidence="2">
    <location>
        <begin position="128"/>
        <end position="158"/>
    </location>
</feature>